<name>A0AAE0G0T3_9CHLO</name>
<feature type="transmembrane region" description="Helical" evidence="2">
    <location>
        <begin position="12"/>
        <end position="31"/>
    </location>
</feature>
<organism evidence="3 4">
    <name type="scientific">Cymbomonas tetramitiformis</name>
    <dbReference type="NCBI Taxonomy" id="36881"/>
    <lineage>
        <taxon>Eukaryota</taxon>
        <taxon>Viridiplantae</taxon>
        <taxon>Chlorophyta</taxon>
        <taxon>Pyramimonadophyceae</taxon>
        <taxon>Pyramimonadales</taxon>
        <taxon>Pyramimonadaceae</taxon>
        <taxon>Cymbomonas</taxon>
    </lineage>
</organism>
<keyword evidence="2" id="KW-0812">Transmembrane</keyword>
<reference evidence="3 4" key="1">
    <citation type="journal article" date="2015" name="Genome Biol. Evol.">
        <title>Comparative Genomics of a Bacterivorous Green Alga Reveals Evolutionary Causalities and Consequences of Phago-Mixotrophic Mode of Nutrition.</title>
        <authorList>
            <person name="Burns J.A."/>
            <person name="Paasch A."/>
            <person name="Narechania A."/>
            <person name="Kim E."/>
        </authorList>
    </citation>
    <scope>NUCLEOTIDE SEQUENCE [LARGE SCALE GENOMIC DNA]</scope>
    <source>
        <strain evidence="3 4">PLY_AMNH</strain>
    </source>
</reference>
<keyword evidence="4" id="KW-1185">Reference proteome</keyword>
<sequence length="509" mass="57215">MKLSSVEELEWCSNLQAVCMGAALFLMMFVHPGISTTMFQLFNCESVYFDDELLNPQYWLKLDSSIECFTLEWKFAMCASVFTLVVYVFGYPILLYLGMRRLRRYHKVRIPRSTAEKHIKFVQRGDWILCSSKDVAITHRRGSLTDTWSNTRYVVKSMVTIARRASHILHREVALNPSKPTSGGASIDAAHGSAVGGGEGVASRDSSLLHVASRARLPRRRGRSVSLEEADLASMPSLGRHWRQKTEMDNSPPVDIFLLKSSFVKCKASDVGSVAKARELLQERTEVPASSRVRARRRSCIQARDSAVLEDSELDTLMLRDGRILEGVICFEKPSVGDGGVITHVPVTRLDDVNYAKVLGQFRDPFEDEFFFWQSYEISRRMMQTGVVVLVAMLAGETASVMYGVLFSMVAIVLHQRYSPFKMDALDDLMLAILVNQFLVQMIIVMGKLKGQVDDFLGISFLLLQLVLLTYAMTLIVPAFRPAIGSLGKTALTLSEPMRARWLPVQKMD</sequence>
<dbReference type="Proteomes" id="UP001190700">
    <property type="component" value="Unassembled WGS sequence"/>
</dbReference>
<evidence type="ECO:0000313" key="3">
    <source>
        <dbReference type="EMBL" id="KAK3268806.1"/>
    </source>
</evidence>
<feature type="transmembrane region" description="Helical" evidence="2">
    <location>
        <begin position="73"/>
        <end position="97"/>
    </location>
</feature>
<evidence type="ECO:0000256" key="2">
    <source>
        <dbReference type="SAM" id="Phobius"/>
    </source>
</evidence>
<comment type="caution">
    <text evidence="3">The sequence shown here is derived from an EMBL/GenBank/DDBJ whole genome shotgun (WGS) entry which is preliminary data.</text>
</comment>
<proteinExistence type="predicted"/>
<keyword evidence="2" id="KW-1133">Transmembrane helix</keyword>
<keyword evidence="2" id="KW-0472">Membrane</keyword>
<gene>
    <name evidence="3" type="ORF">CYMTET_22713</name>
</gene>
<evidence type="ECO:0000313" key="4">
    <source>
        <dbReference type="Proteomes" id="UP001190700"/>
    </source>
</evidence>
<accession>A0AAE0G0T3</accession>
<dbReference type="AlphaFoldDB" id="A0AAE0G0T3"/>
<feature type="region of interest" description="Disordered" evidence="1">
    <location>
        <begin position="175"/>
        <end position="202"/>
    </location>
</feature>
<protein>
    <submittedName>
        <fullName evidence="3">Uncharacterized protein</fullName>
    </submittedName>
</protein>
<feature type="transmembrane region" description="Helical" evidence="2">
    <location>
        <begin position="456"/>
        <end position="480"/>
    </location>
</feature>
<feature type="transmembrane region" description="Helical" evidence="2">
    <location>
        <begin position="429"/>
        <end position="449"/>
    </location>
</feature>
<dbReference type="EMBL" id="LGRX02011571">
    <property type="protein sequence ID" value="KAK3268806.1"/>
    <property type="molecule type" value="Genomic_DNA"/>
</dbReference>
<evidence type="ECO:0000256" key="1">
    <source>
        <dbReference type="SAM" id="MobiDB-lite"/>
    </source>
</evidence>
<feature type="transmembrane region" description="Helical" evidence="2">
    <location>
        <begin position="387"/>
        <end position="414"/>
    </location>
</feature>